<organism evidence="3">
    <name type="scientific">Sesamum angustifolium</name>
    <dbReference type="NCBI Taxonomy" id="2727405"/>
    <lineage>
        <taxon>Eukaryota</taxon>
        <taxon>Viridiplantae</taxon>
        <taxon>Streptophyta</taxon>
        <taxon>Embryophyta</taxon>
        <taxon>Tracheophyta</taxon>
        <taxon>Spermatophyta</taxon>
        <taxon>Magnoliopsida</taxon>
        <taxon>eudicotyledons</taxon>
        <taxon>Gunneridae</taxon>
        <taxon>Pentapetalae</taxon>
        <taxon>asterids</taxon>
        <taxon>lamiids</taxon>
        <taxon>Lamiales</taxon>
        <taxon>Pedaliaceae</taxon>
        <taxon>Sesamum</taxon>
    </lineage>
</organism>
<reference evidence="3" key="2">
    <citation type="journal article" date="2024" name="Plant">
        <title>Genomic evolution and insights into agronomic trait innovations of Sesamum species.</title>
        <authorList>
            <person name="Miao H."/>
            <person name="Wang L."/>
            <person name="Qu L."/>
            <person name="Liu H."/>
            <person name="Sun Y."/>
            <person name="Le M."/>
            <person name="Wang Q."/>
            <person name="Wei S."/>
            <person name="Zheng Y."/>
            <person name="Lin W."/>
            <person name="Duan Y."/>
            <person name="Cao H."/>
            <person name="Xiong S."/>
            <person name="Wang X."/>
            <person name="Wei L."/>
            <person name="Li C."/>
            <person name="Ma Q."/>
            <person name="Ju M."/>
            <person name="Zhao R."/>
            <person name="Li G."/>
            <person name="Mu C."/>
            <person name="Tian Q."/>
            <person name="Mei H."/>
            <person name="Zhang T."/>
            <person name="Gao T."/>
            <person name="Zhang H."/>
        </authorList>
    </citation>
    <scope>NUCLEOTIDE SEQUENCE</scope>
    <source>
        <strain evidence="3">G01</strain>
    </source>
</reference>
<accession>A0AAW2JHR7</accession>
<dbReference type="InterPro" id="IPR057670">
    <property type="entry name" value="SH3_retrovirus"/>
</dbReference>
<dbReference type="Pfam" id="PF25597">
    <property type="entry name" value="SH3_retrovirus"/>
    <property type="match status" value="1"/>
</dbReference>
<comment type="caution">
    <text evidence="3">The sequence shown here is derived from an EMBL/GenBank/DDBJ whole genome shotgun (WGS) entry which is preliminary data.</text>
</comment>
<dbReference type="Pfam" id="PF07727">
    <property type="entry name" value="RVT_2"/>
    <property type="match status" value="1"/>
</dbReference>
<sequence length="556" mass="62796">MDTAALQVRAPGKKDYLAKGGNQRRTYVDKRGQYCTNCDKSGHTKDTCFKLHGTPDWYKELIEKKRREGGPMRGYNAEATETHNVQHQGTDNLLQELIRLMKGEGGQGKQIQNDPLHGNFAQMDDFAGYKVWDIDTNTVLHSRDVIFHEDVFPYESPPTPSVSLPLVQPTDDDDSACIPSTFSPAHISFVALLSSLQEPRTYYQASKDDKWVEAMNQELTALEKNDTWDLVELPPGKKAIGSRWVLKLKLNPDESIADHREHLIICSLKGYNQIEGIDYFDSFSPVAKSVTVRVFMALAVAKGWPLLQLDVNNAFLHGHLDEEVYMLPPEGYMIQTPGQVCKLKRSLYGLKQASRQWNIELTVKLQEFGFVQCPHDHCLFLKITSTCFVALLVYVDDILLSGNSKTEIAAIKSHLDTLFTIKDLGHAKYFLGLELARSAHGLLVTQQKYLTDILRDVHMLDSRPAPTPLPPGLKLSADDGTLLFDPGPFRRLVGRLLYLGFTRPDISFATQQLSQFLHHPRSSHWDAALHVLRYQGNFVSRIVLLCTKFSSAHRLH</sequence>
<feature type="domain" description="Reverse transcriptase Ty1/copia-type" evidence="1">
    <location>
        <begin position="225"/>
        <end position="469"/>
    </location>
</feature>
<dbReference type="InterPro" id="IPR013103">
    <property type="entry name" value="RVT_2"/>
</dbReference>
<feature type="domain" description="Retroviral polymerase SH3-like" evidence="2">
    <location>
        <begin position="127"/>
        <end position="158"/>
    </location>
</feature>
<dbReference type="InterPro" id="IPR043502">
    <property type="entry name" value="DNA/RNA_pol_sf"/>
</dbReference>
<dbReference type="EMBL" id="JACGWK010000977">
    <property type="protein sequence ID" value="KAL0293767.1"/>
    <property type="molecule type" value="Genomic_DNA"/>
</dbReference>
<evidence type="ECO:0000259" key="1">
    <source>
        <dbReference type="Pfam" id="PF07727"/>
    </source>
</evidence>
<gene>
    <name evidence="3" type="ORF">Sangu_3231600</name>
</gene>
<protein>
    <submittedName>
        <fullName evidence="3">Retrovirus-related Pol polyprotein from transposon RE1</fullName>
    </submittedName>
</protein>
<dbReference type="SUPFAM" id="SSF56672">
    <property type="entry name" value="DNA/RNA polymerases"/>
    <property type="match status" value="1"/>
</dbReference>
<reference evidence="3" key="1">
    <citation type="submission" date="2020-06" db="EMBL/GenBank/DDBJ databases">
        <authorList>
            <person name="Li T."/>
            <person name="Hu X."/>
            <person name="Zhang T."/>
            <person name="Song X."/>
            <person name="Zhang H."/>
            <person name="Dai N."/>
            <person name="Sheng W."/>
            <person name="Hou X."/>
            <person name="Wei L."/>
        </authorList>
    </citation>
    <scope>NUCLEOTIDE SEQUENCE</scope>
    <source>
        <strain evidence="3">G01</strain>
        <tissue evidence="3">Leaf</tissue>
    </source>
</reference>
<name>A0AAW2JHR7_9LAMI</name>
<evidence type="ECO:0000259" key="2">
    <source>
        <dbReference type="Pfam" id="PF25597"/>
    </source>
</evidence>
<evidence type="ECO:0000313" key="3">
    <source>
        <dbReference type="EMBL" id="KAL0293767.1"/>
    </source>
</evidence>
<dbReference type="AlphaFoldDB" id="A0AAW2JHR7"/>
<dbReference type="PANTHER" id="PTHR11439:SF465">
    <property type="entry name" value="REVERSE TRANSCRIPTASE TY1_COPIA-TYPE DOMAIN-CONTAINING PROTEIN"/>
    <property type="match status" value="1"/>
</dbReference>
<dbReference type="PANTHER" id="PTHR11439">
    <property type="entry name" value="GAG-POL-RELATED RETROTRANSPOSON"/>
    <property type="match status" value="1"/>
</dbReference>
<proteinExistence type="predicted"/>